<proteinExistence type="inferred from homology"/>
<keyword evidence="5" id="KW-1185">Reference proteome</keyword>
<dbReference type="EMBL" id="CP013909">
    <property type="protein sequence ID" value="ALW85699.1"/>
    <property type="molecule type" value="Genomic_DNA"/>
</dbReference>
<organism evidence="4 5">
    <name type="scientific">Hymenobacter sedentarius</name>
    <dbReference type="NCBI Taxonomy" id="1411621"/>
    <lineage>
        <taxon>Bacteria</taxon>
        <taxon>Pseudomonadati</taxon>
        <taxon>Bacteroidota</taxon>
        <taxon>Cytophagia</taxon>
        <taxon>Cytophagales</taxon>
        <taxon>Hymenobacteraceae</taxon>
        <taxon>Hymenobacter</taxon>
    </lineage>
</organism>
<dbReference type="Gene3D" id="3.40.50.1820">
    <property type="entry name" value="alpha/beta hydrolase"/>
    <property type="match status" value="1"/>
</dbReference>
<accession>A0A0U3SYS0</accession>
<dbReference type="RefSeq" id="WP_068193529.1">
    <property type="nucleotide sequence ID" value="NZ_CP013909.1"/>
</dbReference>
<dbReference type="KEGG" id="hyg:AUC43_11740"/>
<dbReference type="GO" id="GO:0016787">
    <property type="term" value="F:hydrolase activity"/>
    <property type="evidence" value="ECO:0007669"/>
    <property type="project" value="UniProtKB-KW"/>
</dbReference>
<dbReference type="InterPro" id="IPR029058">
    <property type="entry name" value="AB_hydrolase_fold"/>
</dbReference>
<dbReference type="Proteomes" id="UP000059542">
    <property type="component" value="Chromosome"/>
</dbReference>
<dbReference type="AlphaFoldDB" id="A0A0U3SYS0"/>
<evidence type="ECO:0000259" key="3">
    <source>
        <dbReference type="Pfam" id="PF02230"/>
    </source>
</evidence>
<dbReference type="PANTHER" id="PTHR10655">
    <property type="entry name" value="LYSOPHOSPHOLIPASE-RELATED"/>
    <property type="match status" value="1"/>
</dbReference>
<dbReference type="InterPro" id="IPR050565">
    <property type="entry name" value="LYPA1-2/EST-like"/>
</dbReference>
<dbReference type="OrthoDB" id="9801763at2"/>
<evidence type="ECO:0000313" key="5">
    <source>
        <dbReference type="Proteomes" id="UP000059542"/>
    </source>
</evidence>
<evidence type="ECO:0000313" key="4">
    <source>
        <dbReference type="EMBL" id="ALW85699.1"/>
    </source>
</evidence>
<dbReference type="PANTHER" id="PTHR10655:SF17">
    <property type="entry name" value="LYSOPHOSPHOLIPASE-LIKE PROTEIN 1"/>
    <property type="match status" value="1"/>
</dbReference>
<feature type="domain" description="Phospholipase/carboxylesterase/thioesterase" evidence="3">
    <location>
        <begin position="83"/>
        <end position="193"/>
    </location>
</feature>
<evidence type="ECO:0000256" key="1">
    <source>
        <dbReference type="ARBA" id="ARBA00006499"/>
    </source>
</evidence>
<comment type="similarity">
    <text evidence="1">Belongs to the AB hydrolase superfamily. AB hydrolase 2 family.</text>
</comment>
<dbReference type="STRING" id="1411621.AUC43_11740"/>
<gene>
    <name evidence="4" type="ORF">AUC43_11740</name>
</gene>
<reference evidence="4 5" key="1">
    <citation type="submission" date="2015-12" db="EMBL/GenBank/DDBJ databases">
        <authorList>
            <person name="Shamseldin A."/>
            <person name="Moawad H."/>
            <person name="Abd El-Rahim W.M."/>
            <person name="Sadowsky M.J."/>
        </authorList>
    </citation>
    <scope>NUCLEOTIDE SEQUENCE [LARGE SCALE GENOMIC DNA]</scope>
    <source>
        <strain evidence="4 5">DG5B</strain>
    </source>
</reference>
<evidence type="ECO:0000256" key="2">
    <source>
        <dbReference type="ARBA" id="ARBA00022801"/>
    </source>
</evidence>
<dbReference type="Pfam" id="PF02230">
    <property type="entry name" value="Abhydrolase_2"/>
    <property type="match status" value="1"/>
</dbReference>
<dbReference type="InterPro" id="IPR003140">
    <property type="entry name" value="PLipase/COase/thioEstase"/>
</dbReference>
<dbReference type="SUPFAM" id="SSF53474">
    <property type="entry name" value="alpha/beta-Hydrolases"/>
    <property type="match status" value="1"/>
</dbReference>
<keyword evidence="2" id="KW-0378">Hydrolase</keyword>
<protein>
    <recommendedName>
        <fullName evidence="3">Phospholipase/carboxylesterase/thioesterase domain-containing protein</fullName>
    </recommendedName>
</protein>
<name>A0A0U3SYS0_9BACT</name>
<sequence length="219" mass="23589">MNYQPLHYIYQAATSIPTGVTVLLLHGTGGDERDLLPLAQGFGPGVNVLSVRGNVSEGGMPRFFRRLGMGVFDEDDVRFRTHELAAFLVQVSQKEGFDATQVVAVGYSNGANIAGSLLLLYPELLAGAVLWRPMQPLTRDVPAVHTTRRPPVFFNPGSRDPTVDPAATERYAALLSAAGFQLTRQDTPAGHNLTPADVDGGIAWFRQHFAAPAAPNPAR</sequence>